<reference evidence="6 7" key="1">
    <citation type="submission" date="2019-11" db="EMBL/GenBank/DDBJ databases">
        <title>Caenimonas koreensis gen. nov., sp. nov., isolated from activated sludge.</title>
        <authorList>
            <person name="Seung H.R."/>
        </authorList>
    </citation>
    <scope>NUCLEOTIDE SEQUENCE [LARGE SCALE GENOMIC DNA]</scope>
    <source>
        <strain evidence="6 7">EMB320</strain>
    </source>
</reference>
<dbReference type="PIRSF" id="PIRSF002741">
    <property type="entry name" value="MppA"/>
    <property type="match status" value="1"/>
</dbReference>
<name>A0A844AQ55_9BURK</name>
<dbReference type="Pfam" id="PF00496">
    <property type="entry name" value="SBP_bac_5"/>
    <property type="match status" value="1"/>
</dbReference>
<evidence type="ECO:0000256" key="1">
    <source>
        <dbReference type="ARBA" id="ARBA00005695"/>
    </source>
</evidence>
<keyword evidence="3 4" id="KW-0732">Signal</keyword>
<keyword evidence="2" id="KW-0813">Transport</keyword>
<dbReference type="GO" id="GO:0030288">
    <property type="term" value="C:outer membrane-bounded periplasmic space"/>
    <property type="evidence" value="ECO:0007669"/>
    <property type="project" value="UniProtKB-ARBA"/>
</dbReference>
<dbReference type="SUPFAM" id="SSF53850">
    <property type="entry name" value="Periplasmic binding protein-like II"/>
    <property type="match status" value="1"/>
</dbReference>
<comment type="similarity">
    <text evidence="1">Belongs to the bacterial solute-binding protein 5 family.</text>
</comment>
<dbReference type="AlphaFoldDB" id="A0A844AQ55"/>
<sequence length="594" mass="65212">MNECELRDLIADVRGGRLARRAFITRMAALGLAAPLAAQLLMHSGGAQAQSTAIPYKPTRRGGGGPLKLLFWQGPTLLNPHFATGTKDIEACQIFYEALVVFDPEGNMVPVLAAQVPTQANGGVSKDGRTVTWQLKQGVQWHDGKPFTADDVVFNWEYGRDPATAAVTSGTMTNIKMEKVDDYTVRVTFPAPTPFWALHGTAGLIPKHLFAPYIGAKSREAPANLKPVGTGPFKFVDFKPGDLVRAEINMNYHMPNRPHFDTLELKGGGDASSAARAVLQTGEFDFAWNLQVEDEVLKRMEDGGKGRAHIVPTGDLEFVQINLSDPWTDVDGERSSVKTRHFAFADVNVRRAFALLVDRKGIQEFIYGRTGTATANFVNAPARFRSPNSKHEFNIDKANALLDGAGWKKGADGIRAKNGRRLKLVFQTSVNGLRQKEQAVIKQACQKAGIEMELKAVTGAVFFSTDVANPDTNGKFIADLQMYAVTMGAADPLRMLDRFVSWEVASKANKWQGRNGSRYVSPEFDKLYRAAEVEMDPVKRAATIIAMNDLIARDVPAVPLISRTRVVGVANKLSVWTSPWDNDLAGLHSWYRVA</sequence>
<dbReference type="RefSeq" id="WP_153583682.1">
    <property type="nucleotide sequence ID" value="NZ_WJBU01000002.1"/>
</dbReference>
<evidence type="ECO:0000313" key="6">
    <source>
        <dbReference type="EMBL" id="MRD46360.1"/>
    </source>
</evidence>
<dbReference type="Gene3D" id="3.40.190.10">
    <property type="entry name" value="Periplasmic binding protein-like II"/>
    <property type="match status" value="1"/>
</dbReference>
<dbReference type="InterPro" id="IPR030678">
    <property type="entry name" value="Peptide/Ni-bd"/>
</dbReference>
<dbReference type="GO" id="GO:0015833">
    <property type="term" value="P:peptide transport"/>
    <property type="evidence" value="ECO:0007669"/>
    <property type="project" value="TreeGrafter"/>
</dbReference>
<protein>
    <submittedName>
        <fullName evidence="6">Peptide ABC transporter substrate-binding protein</fullName>
    </submittedName>
</protein>
<feature type="domain" description="Solute-binding protein family 5" evidence="5">
    <location>
        <begin position="109"/>
        <end position="501"/>
    </location>
</feature>
<dbReference type="OrthoDB" id="9801799at2"/>
<dbReference type="EMBL" id="WJBU01000002">
    <property type="protein sequence ID" value="MRD46360.1"/>
    <property type="molecule type" value="Genomic_DNA"/>
</dbReference>
<dbReference type="PANTHER" id="PTHR30290:SF65">
    <property type="entry name" value="MONOACYL PHOSPHATIDYLINOSITOL TETRAMANNOSIDE-BINDING PROTEIN LPQW-RELATED"/>
    <property type="match status" value="1"/>
</dbReference>
<keyword evidence="7" id="KW-1185">Reference proteome</keyword>
<dbReference type="Proteomes" id="UP000487350">
    <property type="component" value="Unassembled WGS sequence"/>
</dbReference>
<dbReference type="InterPro" id="IPR000914">
    <property type="entry name" value="SBP_5_dom"/>
</dbReference>
<dbReference type="PANTHER" id="PTHR30290">
    <property type="entry name" value="PERIPLASMIC BINDING COMPONENT OF ABC TRANSPORTER"/>
    <property type="match status" value="1"/>
</dbReference>
<gene>
    <name evidence="6" type="ORF">GHT07_03665</name>
</gene>
<organism evidence="6 7">
    <name type="scientific">Caenimonas koreensis DSM 17982</name>
    <dbReference type="NCBI Taxonomy" id="1121255"/>
    <lineage>
        <taxon>Bacteria</taxon>
        <taxon>Pseudomonadati</taxon>
        <taxon>Pseudomonadota</taxon>
        <taxon>Betaproteobacteria</taxon>
        <taxon>Burkholderiales</taxon>
        <taxon>Comamonadaceae</taxon>
        <taxon>Caenimonas</taxon>
    </lineage>
</organism>
<dbReference type="GO" id="GO:0043190">
    <property type="term" value="C:ATP-binding cassette (ABC) transporter complex"/>
    <property type="evidence" value="ECO:0007669"/>
    <property type="project" value="InterPro"/>
</dbReference>
<evidence type="ECO:0000256" key="3">
    <source>
        <dbReference type="ARBA" id="ARBA00022729"/>
    </source>
</evidence>
<dbReference type="FunFam" id="3.10.105.10:FF:000006">
    <property type="entry name" value="Peptide ABC transporter substrate-binding protein"/>
    <property type="match status" value="1"/>
</dbReference>
<dbReference type="InterPro" id="IPR039424">
    <property type="entry name" value="SBP_5"/>
</dbReference>
<evidence type="ECO:0000259" key="5">
    <source>
        <dbReference type="Pfam" id="PF00496"/>
    </source>
</evidence>
<evidence type="ECO:0000256" key="4">
    <source>
        <dbReference type="SAM" id="SignalP"/>
    </source>
</evidence>
<comment type="caution">
    <text evidence="6">The sequence shown here is derived from an EMBL/GenBank/DDBJ whole genome shotgun (WGS) entry which is preliminary data.</text>
</comment>
<feature type="chain" id="PRO_5032424436" evidence="4">
    <location>
        <begin position="50"/>
        <end position="594"/>
    </location>
</feature>
<accession>A0A844AQ55</accession>
<dbReference type="InterPro" id="IPR006311">
    <property type="entry name" value="TAT_signal"/>
</dbReference>
<dbReference type="Gene3D" id="3.10.105.10">
    <property type="entry name" value="Dipeptide-binding Protein, Domain 3"/>
    <property type="match status" value="1"/>
</dbReference>
<proteinExistence type="inferred from homology"/>
<evidence type="ECO:0000313" key="7">
    <source>
        <dbReference type="Proteomes" id="UP000487350"/>
    </source>
</evidence>
<feature type="signal peptide" evidence="4">
    <location>
        <begin position="1"/>
        <end position="49"/>
    </location>
</feature>
<dbReference type="PROSITE" id="PS51318">
    <property type="entry name" value="TAT"/>
    <property type="match status" value="1"/>
</dbReference>
<evidence type="ECO:0000256" key="2">
    <source>
        <dbReference type="ARBA" id="ARBA00022448"/>
    </source>
</evidence>
<dbReference type="CDD" id="cd08513">
    <property type="entry name" value="PBP2_thermophilic_Hb8_like"/>
    <property type="match status" value="1"/>
</dbReference>
<dbReference type="GO" id="GO:1904680">
    <property type="term" value="F:peptide transmembrane transporter activity"/>
    <property type="evidence" value="ECO:0007669"/>
    <property type="project" value="TreeGrafter"/>
</dbReference>